<dbReference type="PANTHER" id="PTHR42792">
    <property type="entry name" value="FLAGELLIN"/>
    <property type="match status" value="1"/>
</dbReference>
<feature type="domain" description="Flagellin N-terminal" evidence="4">
    <location>
        <begin position="6"/>
        <end position="138"/>
    </location>
</feature>
<evidence type="ECO:0000313" key="7">
    <source>
        <dbReference type="Proteomes" id="UP000294664"/>
    </source>
</evidence>
<feature type="domain" description="Flagellin C-terminal" evidence="5">
    <location>
        <begin position="268"/>
        <end position="348"/>
    </location>
</feature>
<dbReference type="InterPro" id="IPR001492">
    <property type="entry name" value="Flagellin"/>
</dbReference>
<dbReference type="NCBIfam" id="NF004669">
    <property type="entry name" value="PRK06008.1"/>
    <property type="match status" value="1"/>
</dbReference>
<evidence type="ECO:0000259" key="5">
    <source>
        <dbReference type="Pfam" id="PF00700"/>
    </source>
</evidence>
<keyword evidence="7" id="KW-1185">Reference proteome</keyword>
<evidence type="ECO:0000313" key="6">
    <source>
        <dbReference type="EMBL" id="TCT07947.1"/>
    </source>
</evidence>
<comment type="function">
    <text evidence="3">Flagellin is the subunit protein which polymerizes to form the filaments of bacterial flagella.</text>
</comment>
<organism evidence="6 7">
    <name type="scientific">Aquabacter spiritensis</name>
    <dbReference type="NCBI Taxonomy" id="933073"/>
    <lineage>
        <taxon>Bacteria</taxon>
        <taxon>Pseudomonadati</taxon>
        <taxon>Pseudomonadota</taxon>
        <taxon>Alphaproteobacteria</taxon>
        <taxon>Hyphomicrobiales</taxon>
        <taxon>Xanthobacteraceae</taxon>
        <taxon>Aquabacter</taxon>
    </lineage>
</organism>
<dbReference type="GO" id="GO:0005576">
    <property type="term" value="C:extracellular region"/>
    <property type="evidence" value="ECO:0007669"/>
    <property type="project" value="UniProtKB-SubCell"/>
</dbReference>
<keyword evidence="6" id="KW-0966">Cell projection</keyword>
<comment type="subcellular location">
    <subcellularLocation>
        <location evidence="3">Secreted</location>
    </subcellularLocation>
    <subcellularLocation>
        <location evidence="3">Bacterial flagellum</location>
    </subcellularLocation>
</comment>
<dbReference type="SUPFAM" id="SSF64518">
    <property type="entry name" value="Phase 1 flagellin"/>
    <property type="match status" value="1"/>
</dbReference>
<gene>
    <name evidence="6" type="ORF">EDC64_101466</name>
</gene>
<dbReference type="InterPro" id="IPR001029">
    <property type="entry name" value="Flagellin_N"/>
</dbReference>
<sequence length="349" mass="36429">MKTTFISTHTLHNAPRAALPRLQEALAKANVELTTGRRADVGLDLGVGTGETIALRIEQTRLKALADGNAIASAQLDRTQAALDDITSGANEFMEKLVGIQAADGAATVLRQHARTGLAALTATLNTSDGRRYLFGGQASGTKPMSDYAGGPKASIDAAFAARFGLDPADPQSDPAVAAISPADMRDFLATEFAAAFDDAAWSANWSQASDTARTSLIAPSETVETSVSANETAMRKLAMAFTMVGELGTTKLSAATLQSVLDSARSMTGAAISELSGISGRLGTAQHRIDAANTLMQAAGDVSSTRLSVLEAVDPAEAKTRLDTITTQIEMSYALTSRMLKLSIMNYV</sequence>
<dbReference type="EMBL" id="SMAI01000001">
    <property type="protein sequence ID" value="TCT07947.1"/>
    <property type="molecule type" value="Genomic_DNA"/>
</dbReference>
<keyword evidence="6" id="KW-0969">Cilium</keyword>
<dbReference type="RefSeq" id="WP_132029451.1">
    <property type="nucleotide sequence ID" value="NZ_SMAI01000001.1"/>
</dbReference>
<evidence type="ECO:0000256" key="2">
    <source>
        <dbReference type="ARBA" id="ARBA00023143"/>
    </source>
</evidence>
<name>A0A4R3M8G7_9HYPH</name>
<dbReference type="GO" id="GO:0005198">
    <property type="term" value="F:structural molecule activity"/>
    <property type="evidence" value="ECO:0007669"/>
    <property type="project" value="UniProtKB-UniRule"/>
</dbReference>
<comment type="caution">
    <text evidence="6">The sequence shown here is derived from an EMBL/GenBank/DDBJ whole genome shotgun (WGS) entry which is preliminary data.</text>
</comment>
<dbReference type="InterPro" id="IPR046358">
    <property type="entry name" value="Flagellin_C"/>
</dbReference>
<dbReference type="PANTHER" id="PTHR42792:SF1">
    <property type="entry name" value="FLAGELLAR HOOK-ASSOCIATED PROTEIN 3"/>
    <property type="match status" value="1"/>
</dbReference>
<evidence type="ECO:0000256" key="3">
    <source>
        <dbReference type="RuleBase" id="RU362073"/>
    </source>
</evidence>
<evidence type="ECO:0000259" key="4">
    <source>
        <dbReference type="Pfam" id="PF00669"/>
    </source>
</evidence>
<evidence type="ECO:0000256" key="1">
    <source>
        <dbReference type="ARBA" id="ARBA00005709"/>
    </source>
</evidence>
<dbReference type="Pfam" id="PF00669">
    <property type="entry name" value="Flagellin_N"/>
    <property type="match status" value="1"/>
</dbReference>
<dbReference type="AlphaFoldDB" id="A0A4R3M8G7"/>
<dbReference type="OrthoDB" id="7312911at2"/>
<accession>A0A4R3M8G7</accession>
<dbReference type="Pfam" id="PF00700">
    <property type="entry name" value="Flagellin_C"/>
    <property type="match status" value="1"/>
</dbReference>
<keyword evidence="6" id="KW-0282">Flagellum</keyword>
<dbReference type="Proteomes" id="UP000294664">
    <property type="component" value="Unassembled WGS sequence"/>
</dbReference>
<proteinExistence type="inferred from homology"/>
<dbReference type="Gene3D" id="1.20.1330.10">
    <property type="entry name" value="f41 fragment of flagellin, N-terminal domain"/>
    <property type="match status" value="1"/>
</dbReference>
<keyword evidence="3" id="KW-0964">Secreted</keyword>
<reference evidence="6 7" key="1">
    <citation type="submission" date="2019-03" db="EMBL/GenBank/DDBJ databases">
        <title>Genomic Encyclopedia of Type Strains, Phase IV (KMG-IV): sequencing the most valuable type-strain genomes for metagenomic binning, comparative biology and taxonomic classification.</title>
        <authorList>
            <person name="Goeker M."/>
        </authorList>
    </citation>
    <scope>NUCLEOTIDE SEQUENCE [LARGE SCALE GENOMIC DNA]</scope>
    <source>
        <strain evidence="6 7">DSM 9035</strain>
    </source>
</reference>
<comment type="similarity">
    <text evidence="1 3">Belongs to the bacterial flagellin family.</text>
</comment>
<protein>
    <recommendedName>
        <fullName evidence="3">Flagellin</fullName>
    </recommendedName>
</protein>
<dbReference type="GO" id="GO:0009288">
    <property type="term" value="C:bacterial-type flagellum"/>
    <property type="evidence" value="ECO:0007669"/>
    <property type="project" value="UniProtKB-SubCell"/>
</dbReference>
<keyword evidence="2 3" id="KW-0975">Bacterial flagellum</keyword>